<proteinExistence type="predicted"/>
<evidence type="ECO:0000313" key="2">
    <source>
        <dbReference type="Proteomes" id="UP001634007"/>
    </source>
</evidence>
<comment type="caution">
    <text evidence="1">The sequence shown here is derived from an EMBL/GenBank/DDBJ whole genome shotgun (WGS) entry which is preliminary data.</text>
</comment>
<evidence type="ECO:0000313" key="1">
    <source>
        <dbReference type="EMBL" id="KAL3721440.1"/>
    </source>
</evidence>
<reference evidence="1 2" key="1">
    <citation type="submission" date="2024-11" db="EMBL/GenBank/DDBJ databases">
        <title>Chromosome-level genome assembly of Eucalyptus globulus Labill. provides insights into its genome evolution.</title>
        <authorList>
            <person name="Li X."/>
        </authorList>
    </citation>
    <scope>NUCLEOTIDE SEQUENCE [LARGE SCALE GENOMIC DNA]</scope>
    <source>
        <strain evidence="1">CL2024</strain>
        <tissue evidence="1">Fresh tender leaves</tissue>
    </source>
</reference>
<sequence length="104" mass="11708">MEEDLRADHVRAHPPSLHHLPRPILGLAAPLLQIVDQEITLNDTWEAEPKSRNLSRMLEQWVLSGSSGLATSSSSSSSLCFRPQLLSTQWLVLMRPSRLLSRRS</sequence>
<organism evidence="1 2">
    <name type="scientific">Eucalyptus globulus</name>
    <name type="common">Tasmanian blue gum</name>
    <dbReference type="NCBI Taxonomy" id="34317"/>
    <lineage>
        <taxon>Eukaryota</taxon>
        <taxon>Viridiplantae</taxon>
        <taxon>Streptophyta</taxon>
        <taxon>Embryophyta</taxon>
        <taxon>Tracheophyta</taxon>
        <taxon>Spermatophyta</taxon>
        <taxon>Magnoliopsida</taxon>
        <taxon>eudicotyledons</taxon>
        <taxon>Gunneridae</taxon>
        <taxon>Pentapetalae</taxon>
        <taxon>rosids</taxon>
        <taxon>malvids</taxon>
        <taxon>Myrtales</taxon>
        <taxon>Myrtaceae</taxon>
        <taxon>Myrtoideae</taxon>
        <taxon>Eucalypteae</taxon>
        <taxon>Eucalyptus</taxon>
    </lineage>
</organism>
<dbReference type="AlphaFoldDB" id="A0ABD3J9F7"/>
<accession>A0ABD3J9F7</accession>
<protein>
    <submittedName>
        <fullName evidence="1">Uncharacterized protein</fullName>
    </submittedName>
</protein>
<name>A0ABD3J9F7_EUCGL</name>
<dbReference type="Proteomes" id="UP001634007">
    <property type="component" value="Unassembled WGS sequence"/>
</dbReference>
<dbReference type="EMBL" id="JBJKBG010000009">
    <property type="protein sequence ID" value="KAL3721440.1"/>
    <property type="molecule type" value="Genomic_DNA"/>
</dbReference>
<keyword evidence="2" id="KW-1185">Reference proteome</keyword>
<gene>
    <name evidence="1" type="ORF">ACJRO7_033869</name>
</gene>